<dbReference type="SUPFAM" id="SSF56436">
    <property type="entry name" value="C-type lectin-like"/>
    <property type="match status" value="1"/>
</dbReference>
<dbReference type="RefSeq" id="WP_168880554.1">
    <property type="nucleotide sequence ID" value="NZ_JABAIL010000001.1"/>
</dbReference>
<evidence type="ECO:0000313" key="2">
    <source>
        <dbReference type="EMBL" id="NLR89870.1"/>
    </source>
</evidence>
<proteinExistence type="predicted"/>
<gene>
    <name evidence="2" type="ORF">HGP29_01575</name>
</gene>
<evidence type="ECO:0000313" key="3">
    <source>
        <dbReference type="Proteomes" id="UP000585050"/>
    </source>
</evidence>
<organism evidence="2 3">
    <name type="scientific">Flammeovirga agarivorans</name>
    <dbReference type="NCBI Taxonomy" id="2726742"/>
    <lineage>
        <taxon>Bacteria</taxon>
        <taxon>Pseudomonadati</taxon>
        <taxon>Bacteroidota</taxon>
        <taxon>Cytophagia</taxon>
        <taxon>Cytophagales</taxon>
        <taxon>Flammeovirgaceae</taxon>
        <taxon>Flammeovirga</taxon>
    </lineage>
</organism>
<dbReference type="Pfam" id="PF03781">
    <property type="entry name" value="FGE-sulfatase"/>
    <property type="match status" value="1"/>
</dbReference>
<dbReference type="InterPro" id="IPR005532">
    <property type="entry name" value="SUMF_dom"/>
</dbReference>
<comment type="caution">
    <text evidence="2">The sequence shown here is derived from an EMBL/GenBank/DDBJ whole genome shotgun (WGS) entry which is preliminary data.</text>
</comment>
<dbReference type="InterPro" id="IPR042095">
    <property type="entry name" value="SUMF_sf"/>
</dbReference>
<name>A0A7X8XU88_9BACT</name>
<dbReference type="Proteomes" id="UP000585050">
    <property type="component" value="Unassembled WGS sequence"/>
</dbReference>
<keyword evidence="3" id="KW-1185">Reference proteome</keyword>
<sequence length="497" mass="54068">MINKPLISHLKKVVFISFGCLLLSFGTKANNISISNISITSQDIDEETAVIEFDLSWSNSWKVAFGPSNWDAAWIFAKYRENEGDWKHCTLSYVNGTGIADGHQVPSNANISSALDFTDIDNYSNGVFLYSANELTQSSNNANYSNVGLKWDYGYNGVDINNAIEIKVFAIEMVYVPEGTYVLGANYSGGENFFTSVLSIDGENKSFSLTTKNGLTANVNASFPKGYQAFYCMKYEITQGQYCDFLNTCSSPNNRYKSSFSGDRFRYNLSITGDDYSSSNPHVACNFLSWADIATYLDWAALRPMTEMEYEKACRGFESTSVIGNFPWGTRELKDGTADAEATDYVLTSTDETETVTDATFDATKGNALCSYTYGNLEGPIRVGAFAAQTNNTSKATAGASYFGILELAGNIKERVIDAITAGETFDGTHGDGTIGSGGLYMDLPSWPGSTGDPGIGNRGGSFIQKDTKLLTTDRSDMVVAESRINVHGGRGVRTAP</sequence>
<accession>A0A7X8XU88</accession>
<dbReference type="EMBL" id="JABAIL010000001">
    <property type="protein sequence ID" value="NLR89870.1"/>
    <property type="molecule type" value="Genomic_DNA"/>
</dbReference>
<protein>
    <submittedName>
        <fullName evidence="2">SUMF1/EgtB/PvdO family nonheme iron enzyme</fullName>
    </submittedName>
</protein>
<feature type="domain" description="Sulfatase-modifying factor enzyme-like" evidence="1">
    <location>
        <begin position="226"/>
        <end position="335"/>
    </location>
</feature>
<dbReference type="Gene3D" id="3.90.1580.10">
    <property type="entry name" value="paralog of FGE (formylglycine-generating enzyme)"/>
    <property type="match status" value="1"/>
</dbReference>
<reference evidence="2 3" key="1">
    <citation type="submission" date="2020-04" db="EMBL/GenBank/DDBJ databases">
        <title>Flammeovirga sp. SR4, a novel species isolated from seawater.</title>
        <authorList>
            <person name="Wang X."/>
        </authorList>
    </citation>
    <scope>NUCLEOTIDE SEQUENCE [LARGE SCALE GENOMIC DNA]</scope>
    <source>
        <strain evidence="2 3">SR4</strain>
    </source>
</reference>
<evidence type="ECO:0000259" key="1">
    <source>
        <dbReference type="Pfam" id="PF03781"/>
    </source>
</evidence>
<dbReference type="AlphaFoldDB" id="A0A7X8XU88"/>
<dbReference type="InterPro" id="IPR016187">
    <property type="entry name" value="CTDL_fold"/>
</dbReference>